<dbReference type="EMBL" id="KZ819669">
    <property type="protein sequence ID" value="PWN27232.1"/>
    <property type="molecule type" value="Genomic_DNA"/>
</dbReference>
<feature type="signal peptide" evidence="2">
    <location>
        <begin position="1"/>
        <end position="20"/>
    </location>
</feature>
<feature type="compositionally biased region" description="Basic and acidic residues" evidence="1">
    <location>
        <begin position="84"/>
        <end position="99"/>
    </location>
</feature>
<proteinExistence type="predicted"/>
<dbReference type="GeneID" id="37030133"/>
<keyword evidence="2" id="KW-0732">Signal</keyword>
<dbReference type="STRING" id="1569628.A0A316UPK3"/>
<sequence>MKLSNLTLFVAVAMAGTAVAMPAHLDARGGKQDHPKDVAHPKHPDHPKHPAKGDHPKHPKHPAKGDHPKPAPKHPKSKHPKKQPSKDPHPTKGKGEPHPHPKPHPHPHPHPHPSPVTPTPPGPTDPVPTPPVKKDPPTAGTLSYIEADGDKVAQLLDDDDESINGDPNFDYSNVHTVDEAQAWSLNDKKELMSSRGRILATSGGFIGTFGAANPDLQDPSVATFKCATNQASDETTAILDCVAATDVNSVDTFFICNNGGLEGDSEVCENRFGGTQTTFTQFTLTKA</sequence>
<organism evidence="3 4">
    <name type="scientific">Jaminaea rosea</name>
    <dbReference type="NCBI Taxonomy" id="1569628"/>
    <lineage>
        <taxon>Eukaryota</taxon>
        <taxon>Fungi</taxon>
        <taxon>Dikarya</taxon>
        <taxon>Basidiomycota</taxon>
        <taxon>Ustilaginomycotina</taxon>
        <taxon>Exobasidiomycetes</taxon>
        <taxon>Microstromatales</taxon>
        <taxon>Microstromatales incertae sedis</taxon>
        <taxon>Jaminaea</taxon>
    </lineage>
</organism>
<feature type="compositionally biased region" description="Basic and acidic residues" evidence="1">
    <location>
        <begin position="27"/>
        <end position="56"/>
    </location>
</feature>
<dbReference type="Proteomes" id="UP000245884">
    <property type="component" value="Unassembled WGS sequence"/>
</dbReference>
<accession>A0A316UPK3</accession>
<feature type="chain" id="PRO_5016240473" evidence="2">
    <location>
        <begin position="21"/>
        <end position="287"/>
    </location>
</feature>
<feature type="compositionally biased region" description="Basic residues" evidence="1">
    <location>
        <begin position="100"/>
        <end position="111"/>
    </location>
</feature>
<feature type="compositionally biased region" description="Pro residues" evidence="1">
    <location>
        <begin position="112"/>
        <end position="131"/>
    </location>
</feature>
<evidence type="ECO:0000256" key="2">
    <source>
        <dbReference type="SAM" id="SignalP"/>
    </source>
</evidence>
<evidence type="ECO:0000313" key="3">
    <source>
        <dbReference type="EMBL" id="PWN27232.1"/>
    </source>
</evidence>
<dbReference type="AlphaFoldDB" id="A0A316UPK3"/>
<keyword evidence="4" id="KW-1185">Reference proteome</keyword>
<evidence type="ECO:0000313" key="4">
    <source>
        <dbReference type="Proteomes" id="UP000245884"/>
    </source>
</evidence>
<protein>
    <submittedName>
        <fullName evidence="3">Uncharacterized protein</fullName>
    </submittedName>
</protein>
<gene>
    <name evidence="3" type="ORF">BDZ90DRAFT_260890</name>
</gene>
<feature type="region of interest" description="Disordered" evidence="1">
    <location>
        <begin position="27"/>
        <end position="143"/>
    </location>
</feature>
<name>A0A316UPK3_9BASI</name>
<feature type="compositionally biased region" description="Basic residues" evidence="1">
    <location>
        <begin position="70"/>
        <end position="83"/>
    </location>
</feature>
<dbReference type="RefSeq" id="XP_025361844.1">
    <property type="nucleotide sequence ID" value="XM_025508310.1"/>
</dbReference>
<evidence type="ECO:0000256" key="1">
    <source>
        <dbReference type="SAM" id="MobiDB-lite"/>
    </source>
</evidence>
<reference evidence="3 4" key="1">
    <citation type="journal article" date="2018" name="Mol. Biol. Evol.">
        <title>Broad Genomic Sampling Reveals a Smut Pathogenic Ancestry of the Fungal Clade Ustilaginomycotina.</title>
        <authorList>
            <person name="Kijpornyongpan T."/>
            <person name="Mondo S.J."/>
            <person name="Barry K."/>
            <person name="Sandor L."/>
            <person name="Lee J."/>
            <person name="Lipzen A."/>
            <person name="Pangilinan J."/>
            <person name="LaButti K."/>
            <person name="Hainaut M."/>
            <person name="Henrissat B."/>
            <person name="Grigoriev I.V."/>
            <person name="Spatafora J.W."/>
            <person name="Aime M.C."/>
        </authorList>
    </citation>
    <scope>NUCLEOTIDE SEQUENCE [LARGE SCALE GENOMIC DNA]</scope>
    <source>
        <strain evidence="3 4">MCA 5214</strain>
    </source>
</reference>